<name>A0A4R7FQI4_9MICO</name>
<keyword evidence="2" id="KW-1185">Reference proteome</keyword>
<proteinExistence type="predicted"/>
<gene>
    <name evidence="1" type="ORF">CLV52_0594</name>
</gene>
<dbReference type="RefSeq" id="WP_133764688.1">
    <property type="nucleotide sequence ID" value="NZ_BAAARP010000001.1"/>
</dbReference>
<organism evidence="1 2">
    <name type="scientific">Amnibacterium kyonggiense</name>
    <dbReference type="NCBI Taxonomy" id="595671"/>
    <lineage>
        <taxon>Bacteria</taxon>
        <taxon>Bacillati</taxon>
        <taxon>Actinomycetota</taxon>
        <taxon>Actinomycetes</taxon>
        <taxon>Micrococcales</taxon>
        <taxon>Microbacteriaceae</taxon>
        <taxon>Amnibacterium</taxon>
    </lineage>
</organism>
<dbReference type="OrthoDB" id="4979371at2"/>
<sequence length="96" mass="10171">MQHLSVAGESLLIGDEVADCLVRYAAHLGRTGGADDVAVRALGVDGEEVRLHLLLNAGVTLVAESTESLLPEPDNAEALASMRTRISAFELPDQDF</sequence>
<dbReference type="AlphaFoldDB" id="A0A4R7FQI4"/>
<dbReference type="Proteomes" id="UP000295344">
    <property type="component" value="Unassembled WGS sequence"/>
</dbReference>
<reference evidence="1 2" key="1">
    <citation type="submission" date="2019-03" db="EMBL/GenBank/DDBJ databases">
        <title>Genomic Encyclopedia of Archaeal and Bacterial Type Strains, Phase II (KMG-II): from individual species to whole genera.</title>
        <authorList>
            <person name="Goeker M."/>
        </authorList>
    </citation>
    <scope>NUCLEOTIDE SEQUENCE [LARGE SCALE GENOMIC DNA]</scope>
    <source>
        <strain evidence="1 2">DSM 24782</strain>
    </source>
</reference>
<comment type="caution">
    <text evidence="1">The sequence shown here is derived from an EMBL/GenBank/DDBJ whole genome shotgun (WGS) entry which is preliminary data.</text>
</comment>
<accession>A0A4R7FQI4</accession>
<dbReference type="EMBL" id="SOAM01000001">
    <property type="protein sequence ID" value="TDS80041.1"/>
    <property type="molecule type" value="Genomic_DNA"/>
</dbReference>
<evidence type="ECO:0000313" key="2">
    <source>
        <dbReference type="Proteomes" id="UP000295344"/>
    </source>
</evidence>
<evidence type="ECO:0000313" key="1">
    <source>
        <dbReference type="EMBL" id="TDS80041.1"/>
    </source>
</evidence>
<protein>
    <submittedName>
        <fullName evidence="1">Uncharacterized protein</fullName>
    </submittedName>
</protein>